<keyword evidence="1" id="KW-0812">Transmembrane</keyword>
<evidence type="ECO:0000256" key="1">
    <source>
        <dbReference type="SAM" id="Phobius"/>
    </source>
</evidence>
<accession>A0A371RFG1</accession>
<evidence type="ECO:0000313" key="2">
    <source>
        <dbReference type="EMBL" id="RFB04160.1"/>
    </source>
</evidence>
<dbReference type="Proteomes" id="UP000264589">
    <property type="component" value="Unassembled WGS sequence"/>
</dbReference>
<proteinExistence type="predicted"/>
<gene>
    <name evidence="2" type="ORF">DX908_02005</name>
</gene>
<feature type="transmembrane region" description="Helical" evidence="1">
    <location>
        <begin position="50"/>
        <end position="71"/>
    </location>
</feature>
<dbReference type="EMBL" id="QUQO01000001">
    <property type="protein sequence ID" value="RFB04160.1"/>
    <property type="molecule type" value="Genomic_DNA"/>
</dbReference>
<keyword evidence="3" id="KW-1185">Reference proteome</keyword>
<dbReference type="InterPro" id="IPR010865">
    <property type="entry name" value="DUF1499"/>
</dbReference>
<dbReference type="OrthoDB" id="1523552at2"/>
<reference evidence="2 3" key="1">
    <citation type="submission" date="2018-08" db="EMBL/GenBank/DDBJ databases">
        <title>Parvularcula sp. SM1705, isolated from surface water of the South Sea China.</title>
        <authorList>
            <person name="Sun L."/>
        </authorList>
    </citation>
    <scope>NUCLEOTIDE SEQUENCE [LARGE SCALE GENOMIC DNA]</scope>
    <source>
        <strain evidence="2 3">SM1705</strain>
    </source>
</reference>
<protein>
    <submittedName>
        <fullName evidence="2">DUF1499 domain-containing protein</fullName>
    </submittedName>
</protein>
<evidence type="ECO:0000313" key="3">
    <source>
        <dbReference type="Proteomes" id="UP000264589"/>
    </source>
</evidence>
<dbReference type="Pfam" id="PF07386">
    <property type="entry name" value="DUF1499"/>
    <property type="match status" value="1"/>
</dbReference>
<comment type="caution">
    <text evidence="2">The sequence shown here is derived from an EMBL/GenBank/DDBJ whole genome shotgun (WGS) entry which is preliminary data.</text>
</comment>
<name>A0A371RFG1_9PROT</name>
<organism evidence="2 3">
    <name type="scientific">Parvularcula marina</name>
    <dbReference type="NCBI Taxonomy" id="2292771"/>
    <lineage>
        <taxon>Bacteria</taxon>
        <taxon>Pseudomonadati</taxon>
        <taxon>Pseudomonadota</taxon>
        <taxon>Alphaproteobacteria</taxon>
        <taxon>Parvularculales</taxon>
        <taxon>Parvularculaceae</taxon>
        <taxon>Parvularcula</taxon>
    </lineage>
</organism>
<dbReference type="RefSeq" id="WP_116390788.1">
    <property type="nucleotide sequence ID" value="NZ_QUQO01000001.1"/>
</dbReference>
<keyword evidence="1" id="KW-1133">Transmembrane helix</keyword>
<sequence>MPRFLLPALVFAGALPALIYGGLTLGFRAGAIDLGTLFGTLVGANRSLGWLLIALLVAAAAELLLAVFILIKGRRGLMGPAIAFGIISLTMALGPIQMFKTAQDVPPIHDITTDVSDPPVFVSTAPMRKEGMNPAEYDTEQTAQQLEAYPDIVPIEVAVDADVAFDASLKAARAIGLELLTKDKSRGLIEGTATTRWFGFRDDVVIRVRPTDEGSVIDIRSKSRIGRSDIGANADRIRELRRLILDELAE</sequence>
<feature type="transmembrane region" description="Helical" evidence="1">
    <location>
        <begin position="78"/>
        <end position="99"/>
    </location>
</feature>
<keyword evidence="1" id="KW-0472">Membrane</keyword>
<dbReference type="AlphaFoldDB" id="A0A371RFG1"/>
<dbReference type="InParanoid" id="A0A371RFG1"/>